<dbReference type="SUPFAM" id="SSF52402">
    <property type="entry name" value="Adenine nucleotide alpha hydrolases-like"/>
    <property type="match status" value="1"/>
</dbReference>
<proteinExistence type="predicted"/>
<dbReference type="Gene3D" id="3.40.50.620">
    <property type="entry name" value="HUPs"/>
    <property type="match status" value="1"/>
</dbReference>
<dbReference type="Proteomes" id="UP001501074">
    <property type="component" value="Unassembled WGS sequence"/>
</dbReference>
<organism evidence="1 2">
    <name type="scientific">Kineosporia mesophila</name>
    <dbReference type="NCBI Taxonomy" id="566012"/>
    <lineage>
        <taxon>Bacteria</taxon>
        <taxon>Bacillati</taxon>
        <taxon>Actinomycetota</taxon>
        <taxon>Actinomycetes</taxon>
        <taxon>Kineosporiales</taxon>
        <taxon>Kineosporiaceae</taxon>
        <taxon>Kineosporia</taxon>
    </lineage>
</organism>
<dbReference type="RefSeq" id="WP_231481940.1">
    <property type="nucleotide sequence ID" value="NZ_BAAAZO010000012.1"/>
</dbReference>
<protein>
    <recommendedName>
        <fullName evidence="3">Universal stress protein</fullName>
    </recommendedName>
</protein>
<dbReference type="Gene3D" id="3.40.50.12370">
    <property type="match status" value="1"/>
</dbReference>
<name>A0ABP7ANK2_9ACTN</name>
<accession>A0ABP7ANK2</accession>
<comment type="caution">
    <text evidence="1">The sequence shown here is derived from an EMBL/GenBank/DDBJ whole genome shotgun (WGS) entry which is preliminary data.</text>
</comment>
<sequence>MTGNVGRTGPDDLSGVILGFDAGWDDPRPLRIAADEAHLRQEPLSIVTVSRADLNAVVPRARAGRDTLGPTWSESETRRSLRAAGRAARARHDDLPVSTTHLTLDDIGRFGRSATGASLLVLGGSDQFGGRRHESNLLMEVTGCPTLIVPTHRSAARSRRPVRETEIDDRGPVLAAVPGGRRGVEVIRHAEEERQRRGRPLHLLHAFDLMPGERRSHAMRRAADQMMASIEQAGLDAGAPWSVTLAREPAGAAIRERAAQAGLVVLGNRAGTMNDLVGDLLDRLMCPVLLLPADRRPARAALLKGVSRRT</sequence>
<evidence type="ECO:0000313" key="1">
    <source>
        <dbReference type="EMBL" id="GAA3636242.1"/>
    </source>
</evidence>
<evidence type="ECO:0000313" key="2">
    <source>
        <dbReference type="Proteomes" id="UP001501074"/>
    </source>
</evidence>
<dbReference type="InterPro" id="IPR014729">
    <property type="entry name" value="Rossmann-like_a/b/a_fold"/>
</dbReference>
<reference evidence="2" key="1">
    <citation type="journal article" date="2019" name="Int. J. Syst. Evol. Microbiol.">
        <title>The Global Catalogue of Microorganisms (GCM) 10K type strain sequencing project: providing services to taxonomists for standard genome sequencing and annotation.</title>
        <authorList>
            <consortium name="The Broad Institute Genomics Platform"/>
            <consortium name="The Broad Institute Genome Sequencing Center for Infectious Disease"/>
            <person name="Wu L."/>
            <person name="Ma J."/>
        </authorList>
    </citation>
    <scope>NUCLEOTIDE SEQUENCE [LARGE SCALE GENOMIC DNA]</scope>
    <source>
        <strain evidence="2">JCM 16902</strain>
    </source>
</reference>
<keyword evidence="2" id="KW-1185">Reference proteome</keyword>
<evidence type="ECO:0008006" key="3">
    <source>
        <dbReference type="Google" id="ProtNLM"/>
    </source>
</evidence>
<gene>
    <name evidence="1" type="ORF">GCM10022223_63360</name>
</gene>
<dbReference type="EMBL" id="BAAAZO010000012">
    <property type="protein sequence ID" value="GAA3636242.1"/>
    <property type="molecule type" value="Genomic_DNA"/>
</dbReference>